<protein>
    <submittedName>
        <fullName evidence="2">Uncharacterized protein</fullName>
    </submittedName>
</protein>
<dbReference type="AlphaFoldDB" id="A0A087D441"/>
<dbReference type="EMBL" id="JGZO01000031">
    <property type="protein sequence ID" value="KFI90291.1"/>
    <property type="molecule type" value="Genomic_DNA"/>
</dbReference>
<reference evidence="2 3" key="1">
    <citation type="submission" date="2014-03" db="EMBL/GenBank/DDBJ databases">
        <title>Genomics of Bifidobacteria.</title>
        <authorList>
            <person name="Ventura M."/>
            <person name="Milani C."/>
            <person name="Lugli G.A."/>
        </authorList>
    </citation>
    <scope>NUCLEOTIDE SEQUENCE [LARGE SCALE GENOMIC DNA]</scope>
    <source>
        <strain evidence="2 3">LMG 21589</strain>
    </source>
</reference>
<feature type="transmembrane region" description="Helical" evidence="1">
    <location>
        <begin position="12"/>
        <end position="35"/>
    </location>
</feature>
<dbReference type="OrthoDB" id="3239177at2"/>
<evidence type="ECO:0000256" key="1">
    <source>
        <dbReference type="SAM" id="Phobius"/>
    </source>
</evidence>
<dbReference type="RefSeq" id="WP_033520043.1">
    <property type="nucleotide sequence ID" value="NZ_CAUPKV010000018.1"/>
</dbReference>
<name>A0A087D441_9BIFI</name>
<dbReference type="STRING" id="158787.BSCA_1902"/>
<comment type="caution">
    <text evidence="2">The sequence shown here is derived from an EMBL/GenBank/DDBJ whole genome shotgun (WGS) entry which is preliminary data.</text>
</comment>
<dbReference type="Proteomes" id="UP000029033">
    <property type="component" value="Unassembled WGS sequence"/>
</dbReference>
<keyword evidence="3" id="KW-1185">Reference proteome</keyword>
<dbReference type="eggNOG" id="ENOG5031Y92">
    <property type="taxonomic scope" value="Bacteria"/>
</dbReference>
<keyword evidence="1" id="KW-0472">Membrane</keyword>
<sequence>MGGLVSFLQWVWSGIGGLGGFVGLLGGGCGVFALFQTGKSNLLAKKANRIAQEANGIAADAKGVAEEANRLAGKANEISADANAISQRALSVTADQTVYKWRVEFDGESSTVFLLNDCPHEASDVHVFVRHEDQTIMDRIVDKVPAFGEIPLKDELFTQKVVEDQRSIDRLNSSAGFVYIGVGGYDVTVHVAYTTELGSRRSDEIKHRLTNGQRH</sequence>
<evidence type="ECO:0000313" key="2">
    <source>
        <dbReference type="EMBL" id="KFI90291.1"/>
    </source>
</evidence>
<accession>A0A087D441</accession>
<gene>
    <name evidence="2" type="ORF">BSCA_1902</name>
</gene>
<proteinExistence type="predicted"/>
<keyword evidence="1" id="KW-1133">Transmembrane helix</keyword>
<keyword evidence="1" id="KW-0812">Transmembrane</keyword>
<organism evidence="2 3">
    <name type="scientific">Bifidobacterium scardovii</name>
    <dbReference type="NCBI Taxonomy" id="158787"/>
    <lineage>
        <taxon>Bacteria</taxon>
        <taxon>Bacillati</taxon>
        <taxon>Actinomycetota</taxon>
        <taxon>Actinomycetes</taxon>
        <taxon>Bifidobacteriales</taxon>
        <taxon>Bifidobacteriaceae</taxon>
        <taxon>Bifidobacterium</taxon>
    </lineage>
</organism>
<evidence type="ECO:0000313" key="3">
    <source>
        <dbReference type="Proteomes" id="UP000029033"/>
    </source>
</evidence>
<dbReference type="GeneID" id="85164955"/>